<accession>A0A919VA22</accession>
<evidence type="ECO:0008006" key="3">
    <source>
        <dbReference type="Google" id="ProtNLM"/>
    </source>
</evidence>
<dbReference type="InterPro" id="IPR009959">
    <property type="entry name" value="Cyclase_SnoaL-like"/>
</dbReference>
<organism evidence="1 2">
    <name type="scientific">Sinosporangium siamense</name>
    <dbReference type="NCBI Taxonomy" id="1367973"/>
    <lineage>
        <taxon>Bacteria</taxon>
        <taxon>Bacillati</taxon>
        <taxon>Actinomycetota</taxon>
        <taxon>Actinomycetes</taxon>
        <taxon>Streptosporangiales</taxon>
        <taxon>Streptosporangiaceae</taxon>
        <taxon>Sinosporangium</taxon>
    </lineage>
</organism>
<dbReference type="SUPFAM" id="SSF54427">
    <property type="entry name" value="NTF2-like"/>
    <property type="match status" value="1"/>
</dbReference>
<dbReference type="AlphaFoldDB" id="A0A919VA22"/>
<comment type="caution">
    <text evidence="1">The sequence shown here is derived from an EMBL/GenBank/DDBJ whole genome shotgun (WGS) entry which is preliminary data.</text>
</comment>
<keyword evidence="2" id="KW-1185">Reference proteome</keyword>
<sequence length="139" mass="15517">MSTESNKAVARRLYEEVITNHRPELVDEIVAEDVVDETLGADAVALAREGFRQHVEGVWATVKDVKASVLDTVAEDDRVVVFWRIEGVQQGPLFGVPPTGRHFVGHSISTITFRDGKIVRYRVLPDRLGIQSQLLEPRA</sequence>
<evidence type="ECO:0000313" key="2">
    <source>
        <dbReference type="Proteomes" id="UP000606172"/>
    </source>
</evidence>
<dbReference type="Gene3D" id="3.10.450.50">
    <property type="match status" value="1"/>
</dbReference>
<dbReference type="PANTHER" id="PTHR38436">
    <property type="entry name" value="POLYKETIDE CYCLASE SNOAL-LIKE DOMAIN"/>
    <property type="match status" value="1"/>
</dbReference>
<gene>
    <name evidence="1" type="ORF">Ssi02_62020</name>
</gene>
<protein>
    <recommendedName>
        <fullName evidence="3">Ester cyclase</fullName>
    </recommendedName>
</protein>
<dbReference type="Proteomes" id="UP000606172">
    <property type="component" value="Unassembled WGS sequence"/>
</dbReference>
<reference evidence="1" key="1">
    <citation type="submission" date="2021-01" db="EMBL/GenBank/DDBJ databases">
        <title>Whole genome shotgun sequence of Sinosporangium siamense NBRC 109515.</title>
        <authorList>
            <person name="Komaki H."/>
            <person name="Tamura T."/>
        </authorList>
    </citation>
    <scope>NUCLEOTIDE SEQUENCE</scope>
    <source>
        <strain evidence="1">NBRC 109515</strain>
    </source>
</reference>
<proteinExistence type="predicted"/>
<dbReference type="PANTHER" id="PTHR38436:SF1">
    <property type="entry name" value="ESTER CYCLASE"/>
    <property type="match status" value="1"/>
</dbReference>
<dbReference type="GO" id="GO:0030638">
    <property type="term" value="P:polyketide metabolic process"/>
    <property type="evidence" value="ECO:0007669"/>
    <property type="project" value="InterPro"/>
</dbReference>
<name>A0A919VA22_9ACTN</name>
<dbReference type="RefSeq" id="WP_204031003.1">
    <property type="nucleotide sequence ID" value="NZ_BOOW01000041.1"/>
</dbReference>
<evidence type="ECO:0000313" key="1">
    <source>
        <dbReference type="EMBL" id="GII95971.1"/>
    </source>
</evidence>
<dbReference type="EMBL" id="BOOW01000041">
    <property type="protein sequence ID" value="GII95971.1"/>
    <property type="molecule type" value="Genomic_DNA"/>
</dbReference>
<dbReference type="Pfam" id="PF07366">
    <property type="entry name" value="SnoaL"/>
    <property type="match status" value="1"/>
</dbReference>
<dbReference type="InterPro" id="IPR032710">
    <property type="entry name" value="NTF2-like_dom_sf"/>
</dbReference>